<comment type="caution">
    <text evidence="2">The sequence shown here is derived from an EMBL/GenBank/DDBJ whole genome shotgun (WGS) entry which is preliminary data.</text>
</comment>
<evidence type="ECO:0000256" key="1">
    <source>
        <dbReference type="SAM" id="MobiDB-lite"/>
    </source>
</evidence>
<protein>
    <submittedName>
        <fullName evidence="2">Uncharacterized protein</fullName>
    </submittedName>
</protein>
<feature type="region of interest" description="Disordered" evidence="1">
    <location>
        <begin position="372"/>
        <end position="391"/>
    </location>
</feature>
<evidence type="ECO:0000313" key="3">
    <source>
        <dbReference type="Proteomes" id="UP000826234"/>
    </source>
</evidence>
<accession>A0ABQ7TPI9</accession>
<name>A0ABQ7TPI9_PHRPL</name>
<sequence length="391" mass="40747">MVQSMTMVGTTWGGRGSGGDVLFGLGQGGSCILKYLRASFQFPLVRRIPCKGRTFPPGPRQGDDKDFLSKTTATTATLFAPSVLQEMVPGGGGNPGPKPEVFLTPEVAVVECPLVICSRAAEVRPEGWKEEGEEEQILHQDMVAGLFQDLLNGNFSTGDTSVLEAPAARNGGDLGSSGGLALGDIPGTPNLHLEASSESGYQSSGSAEAVPPPLRSPAGPERHSGQDCASPSLDMLGYRSISSLVTQPVASSSCVEDALYNGQIQPCGPQLELQNTLLESPGALWFSATPALVPKQGGIPEHPTWVAPGKLGDFSCYTASLLSGYRSFTSALQDGSPAQEGDSSSSDALTPPYRPLLSLLRISNGSPFSLEGSQGAESVAWPEGPCHPMQT</sequence>
<dbReference type="EMBL" id="JAIPUX010000026">
    <property type="protein sequence ID" value="KAH0631705.1"/>
    <property type="molecule type" value="Genomic_DNA"/>
</dbReference>
<evidence type="ECO:0000313" key="2">
    <source>
        <dbReference type="EMBL" id="KAH0631705.1"/>
    </source>
</evidence>
<dbReference type="Proteomes" id="UP000826234">
    <property type="component" value="Unassembled WGS sequence"/>
</dbReference>
<feature type="region of interest" description="Disordered" evidence="1">
    <location>
        <begin position="179"/>
        <end position="229"/>
    </location>
</feature>
<gene>
    <name evidence="2" type="ORF">JD844_019452</name>
</gene>
<organism evidence="2 3">
    <name type="scientific">Phrynosoma platyrhinos</name>
    <name type="common">Desert horned lizard</name>
    <dbReference type="NCBI Taxonomy" id="52577"/>
    <lineage>
        <taxon>Eukaryota</taxon>
        <taxon>Metazoa</taxon>
        <taxon>Chordata</taxon>
        <taxon>Craniata</taxon>
        <taxon>Vertebrata</taxon>
        <taxon>Euteleostomi</taxon>
        <taxon>Lepidosauria</taxon>
        <taxon>Squamata</taxon>
        <taxon>Bifurcata</taxon>
        <taxon>Unidentata</taxon>
        <taxon>Episquamata</taxon>
        <taxon>Toxicofera</taxon>
        <taxon>Iguania</taxon>
        <taxon>Phrynosomatidae</taxon>
        <taxon>Phrynosomatinae</taxon>
        <taxon>Phrynosoma</taxon>
    </lineage>
</organism>
<proteinExistence type="predicted"/>
<feature type="compositionally biased region" description="Low complexity" evidence="1">
    <location>
        <begin position="194"/>
        <end position="209"/>
    </location>
</feature>
<reference evidence="2 3" key="1">
    <citation type="journal article" date="2022" name="Gigascience">
        <title>A chromosome-level genome assembly and annotation of the desert horned lizard, Phrynosoma platyrhinos, provides insight into chromosomal rearrangements among reptiles.</title>
        <authorList>
            <person name="Koochekian N."/>
            <person name="Ascanio A."/>
            <person name="Farleigh K."/>
            <person name="Card D.C."/>
            <person name="Schield D.R."/>
            <person name="Castoe T.A."/>
            <person name="Jezkova T."/>
        </authorList>
    </citation>
    <scope>NUCLEOTIDE SEQUENCE [LARGE SCALE GENOMIC DNA]</scope>
    <source>
        <strain evidence="2">NK-2021</strain>
    </source>
</reference>
<keyword evidence="3" id="KW-1185">Reference proteome</keyword>